<dbReference type="RefSeq" id="WP_158766177.1">
    <property type="nucleotide sequence ID" value="NZ_CP047045.1"/>
</dbReference>
<feature type="region of interest" description="Disordered" evidence="1">
    <location>
        <begin position="81"/>
        <end position="100"/>
    </location>
</feature>
<evidence type="ECO:0000313" key="2">
    <source>
        <dbReference type="EMBL" id="QGZ95306.1"/>
    </source>
</evidence>
<sequence length="100" mass="10747">MLAAYRSLERSIVKAMALTAIAAAITLFSGGSAEARIFEPQPNWWNSGRTCAASREPAGRRWNALPARSCRSAEPDAEIATAIRDSRKAKARSDRGADVA</sequence>
<evidence type="ECO:0000256" key="1">
    <source>
        <dbReference type="SAM" id="MobiDB-lite"/>
    </source>
</evidence>
<proteinExistence type="predicted"/>
<dbReference type="EMBL" id="CP047045">
    <property type="protein sequence ID" value="QGZ95306.1"/>
    <property type="molecule type" value="Genomic_DNA"/>
</dbReference>
<feature type="compositionally biased region" description="Basic and acidic residues" evidence="1">
    <location>
        <begin position="84"/>
        <end position="100"/>
    </location>
</feature>
<dbReference type="Proteomes" id="UP000431269">
    <property type="component" value="Chromosome"/>
</dbReference>
<accession>A0A6I6MPM4</accession>
<protein>
    <submittedName>
        <fullName evidence="2">Uncharacterized protein</fullName>
    </submittedName>
</protein>
<reference evidence="3" key="1">
    <citation type="submission" date="2019-12" db="EMBL/GenBank/DDBJ databases">
        <title>Complete genome of Terracaulis silvestris 0127_4.</title>
        <authorList>
            <person name="Vieira S."/>
            <person name="Riedel T."/>
            <person name="Sproer C."/>
            <person name="Pascual J."/>
            <person name="Boedeker C."/>
            <person name="Overmann J."/>
        </authorList>
    </citation>
    <scope>NUCLEOTIDE SEQUENCE [LARGE SCALE GENOMIC DNA]</scope>
    <source>
        <strain evidence="3">0127_4</strain>
    </source>
</reference>
<name>A0A6I6MPM4_9CAUL</name>
<evidence type="ECO:0000313" key="3">
    <source>
        <dbReference type="Proteomes" id="UP000431269"/>
    </source>
</evidence>
<dbReference type="KEGG" id="tsv:DSM104635_02155"/>
<dbReference type="AlphaFoldDB" id="A0A6I6MPM4"/>
<organism evidence="2 3">
    <name type="scientific">Terricaulis silvestris</name>
    <dbReference type="NCBI Taxonomy" id="2686094"/>
    <lineage>
        <taxon>Bacteria</taxon>
        <taxon>Pseudomonadati</taxon>
        <taxon>Pseudomonadota</taxon>
        <taxon>Alphaproteobacteria</taxon>
        <taxon>Caulobacterales</taxon>
        <taxon>Caulobacteraceae</taxon>
        <taxon>Terricaulis</taxon>
    </lineage>
</organism>
<gene>
    <name evidence="2" type="ORF">DSM104635_02155</name>
</gene>
<keyword evidence="3" id="KW-1185">Reference proteome</keyword>